<gene>
    <name evidence="1" type="ORF">RPERSI_LOCUS4438</name>
</gene>
<comment type="caution">
    <text evidence="1">The sequence shown here is derived from an EMBL/GenBank/DDBJ whole genome shotgun (WGS) entry which is preliminary data.</text>
</comment>
<dbReference type="EMBL" id="CAJVQC010006089">
    <property type="protein sequence ID" value="CAG8562787.1"/>
    <property type="molecule type" value="Genomic_DNA"/>
</dbReference>
<organism evidence="1 2">
    <name type="scientific">Racocetra persica</name>
    <dbReference type="NCBI Taxonomy" id="160502"/>
    <lineage>
        <taxon>Eukaryota</taxon>
        <taxon>Fungi</taxon>
        <taxon>Fungi incertae sedis</taxon>
        <taxon>Mucoromycota</taxon>
        <taxon>Glomeromycotina</taxon>
        <taxon>Glomeromycetes</taxon>
        <taxon>Diversisporales</taxon>
        <taxon>Gigasporaceae</taxon>
        <taxon>Racocetra</taxon>
    </lineage>
</organism>
<dbReference type="Proteomes" id="UP000789920">
    <property type="component" value="Unassembled WGS sequence"/>
</dbReference>
<sequence>QPKLSFRSEGPFNAIELVERAELRYGSLPHEHIESIAQELRNEESTSNNEESTSNNEESTSNTLNIYRSQDVPYFPACKS</sequence>
<keyword evidence="2" id="KW-1185">Reference proteome</keyword>
<reference evidence="1" key="1">
    <citation type="submission" date="2021-06" db="EMBL/GenBank/DDBJ databases">
        <authorList>
            <person name="Kallberg Y."/>
            <person name="Tangrot J."/>
            <person name="Rosling A."/>
        </authorList>
    </citation>
    <scope>NUCLEOTIDE SEQUENCE</scope>
    <source>
        <strain evidence="1">MA461A</strain>
    </source>
</reference>
<protein>
    <submittedName>
        <fullName evidence="1">29383_t:CDS:1</fullName>
    </submittedName>
</protein>
<accession>A0ACA9M8A1</accession>
<evidence type="ECO:0000313" key="2">
    <source>
        <dbReference type="Proteomes" id="UP000789920"/>
    </source>
</evidence>
<feature type="non-terminal residue" evidence="1">
    <location>
        <position position="1"/>
    </location>
</feature>
<proteinExistence type="predicted"/>
<name>A0ACA9M8A1_9GLOM</name>
<evidence type="ECO:0000313" key="1">
    <source>
        <dbReference type="EMBL" id="CAG8562787.1"/>
    </source>
</evidence>